<dbReference type="EMBL" id="CP089984">
    <property type="protein sequence ID" value="WXB18543.1"/>
    <property type="molecule type" value="Genomic_DNA"/>
</dbReference>
<sequence>MQTRYLLAIFAGALGGLHVDASAAAREDRARTFELSSTIVQEENIDFGQPGPTPGDAYAYSENLTSPDGKPVGTAGAFCTDVRIDDAARTITVNCNLTADLGDGQIAAQGLATITFGELAGTFTIPITGGSGAYSNVGGQLTVRKRDARHSRMIFQIARG</sequence>
<feature type="domain" description="Allene oxide cyclase barrel-like" evidence="1">
    <location>
        <begin position="39"/>
        <end position="148"/>
    </location>
</feature>
<reference evidence="2 3" key="1">
    <citation type="submission" date="2021-12" db="EMBL/GenBank/DDBJ databases">
        <title>Discovery of the Pendulisporaceae a myxobacterial family with distinct sporulation behavior and unique specialized metabolism.</title>
        <authorList>
            <person name="Garcia R."/>
            <person name="Popoff A."/>
            <person name="Bader C.D."/>
            <person name="Loehr J."/>
            <person name="Walesch S."/>
            <person name="Walt C."/>
            <person name="Boldt J."/>
            <person name="Bunk B."/>
            <person name="Haeckl F.J.F.P.J."/>
            <person name="Gunesch A.P."/>
            <person name="Birkelbach J."/>
            <person name="Nuebel U."/>
            <person name="Pietschmann T."/>
            <person name="Bach T."/>
            <person name="Mueller R."/>
        </authorList>
    </citation>
    <scope>NUCLEOTIDE SEQUENCE [LARGE SCALE GENOMIC DNA]</scope>
    <source>
        <strain evidence="2 3">MSr11954</strain>
    </source>
</reference>
<proteinExistence type="predicted"/>
<dbReference type="RefSeq" id="WP_394828174.1">
    <property type="nucleotide sequence ID" value="NZ_CP089984.1"/>
</dbReference>
<dbReference type="InterPro" id="IPR044859">
    <property type="entry name" value="Allene_oxi_cyc_Dirigent"/>
</dbReference>
<dbReference type="InterPro" id="IPR034871">
    <property type="entry name" value="Allene_oxi_cyc_sf"/>
</dbReference>
<gene>
    <name evidence="2" type="ORF">LZC94_15040</name>
</gene>
<evidence type="ECO:0000313" key="3">
    <source>
        <dbReference type="Proteomes" id="UP001370348"/>
    </source>
</evidence>
<dbReference type="SUPFAM" id="SSF141493">
    <property type="entry name" value="Allene oxide cyclase-like"/>
    <property type="match status" value="1"/>
</dbReference>
<accession>A0ABZ2M7Q6</accession>
<dbReference type="Pfam" id="PF18678">
    <property type="entry name" value="AOC_like"/>
    <property type="match status" value="1"/>
</dbReference>
<name>A0ABZ2M7Q6_9BACT</name>
<dbReference type="Gene3D" id="2.40.480.10">
    <property type="entry name" value="Allene oxide cyclase-like"/>
    <property type="match status" value="1"/>
</dbReference>
<keyword evidence="3" id="KW-1185">Reference proteome</keyword>
<evidence type="ECO:0000259" key="1">
    <source>
        <dbReference type="Pfam" id="PF18678"/>
    </source>
</evidence>
<organism evidence="2 3">
    <name type="scientific">Pendulispora albinea</name>
    <dbReference type="NCBI Taxonomy" id="2741071"/>
    <lineage>
        <taxon>Bacteria</taxon>
        <taxon>Pseudomonadati</taxon>
        <taxon>Myxococcota</taxon>
        <taxon>Myxococcia</taxon>
        <taxon>Myxococcales</taxon>
        <taxon>Sorangiineae</taxon>
        <taxon>Pendulisporaceae</taxon>
        <taxon>Pendulispora</taxon>
    </lineage>
</organism>
<dbReference type="Proteomes" id="UP001370348">
    <property type="component" value="Chromosome"/>
</dbReference>
<evidence type="ECO:0000313" key="2">
    <source>
        <dbReference type="EMBL" id="WXB18543.1"/>
    </source>
</evidence>
<dbReference type="InterPro" id="IPR041013">
    <property type="entry name" value="AOC-like"/>
</dbReference>
<protein>
    <recommendedName>
        <fullName evidence="1">Allene oxide cyclase barrel-like domain-containing protein</fullName>
    </recommendedName>
</protein>